<proteinExistence type="predicted"/>
<keyword evidence="1" id="KW-0472">Membrane</keyword>
<dbReference type="AlphaFoldDB" id="A0A7J6AH17"/>
<keyword evidence="1" id="KW-1133">Transmembrane helix</keyword>
<keyword evidence="3" id="KW-1185">Reference proteome</keyword>
<evidence type="ECO:0000313" key="2">
    <source>
        <dbReference type="EMBL" id="KAF4080778.1"/>
    </source>
</evidence>
<accession>A0A7J6AH17</accession>
<dbReference type="EMBL" id="JAAGNN010000014">
    <property type="protein sequence ID" value="KAF4080778.1"/>
    <property type="molecule type" value="Genomic_DNA"/>
</dbReference>
<evidence type="ECO:0000256" key="1">
    <source>
        <dbReference type="SAM" id="Phobius"/>
    </source>
</evidence>
<reference evidence="2 3" key="1">
    <citation type="submission" date="2020-02" db="EMBL/GenBank/DDBJ databases">
        <title>A chromosome-scale genome assembly of the black bullhead catfish (Ameiurus melas).</title>
        <authorList>
            <person name="Wen M."/>
            <person name="Zham M."/>
            <person name="Cabau C."/>
            <person name="Klopp C."/>
            <person name="Donnadieu C."/>
            <person name="Roques C."/>
            <person name="Bouchez O."/>
            <person name="Lampietro C."/>
            <person name="Jouanno E."/>
            <person name="Herpin A."/>
            <person name="Louis A."/>
            <person name="Berthelot C."/>
            <person name="Parey E."/>
            <person name="Roest-Crollius H."/>
            <person name="Braasch I."/>
            <person name="Postlethwait J."/>
            <person name="Robinson-Rechavi M."/>
            <person name="Echchiki A."/>
            <person name="Begum T."/>
            <person name="Montfort J."/>
            <person name="Schartl M."/>
            <person name="Bobe J."/>
            <person name="Guiguen Y."/>
        </authorList>
    </citation>
    <scope>NUCLEOTIDE SEQUENCE [LARGE SCALE GENOMIC DNA]</scope>
    <source>
        <strain evidence="2">M_S1</strain>
        <tissue evidence="2">Blood</tissue>
    </source>
</reference>
<name>A0A7J6AH17_AMEME</name>
<dbReference type="Proteomes" id="UP000593565">
    <property type="component" value="Unassembled WGS sequence"/>
</dbReference>
<sequence>MAVVFLQTSRSSILRDEPSCPSSLKMNQVQVNKTCAELCRDGKYIYSISLPDNLQKDDCYHSWKSQDETVLDFGRFLSRGYCEHGIRYIVRCISPKGVLNSTTPAPEPYGSNNATVTSVLPRSHVPTIFVATFILMLLVILFAVLCYKKMK</sequence>
<organism evidence="2 3">
    <name type="scientific">Ameiurus melas</name>
    <name type="common">Black bullhead</name>
    <name type="synonym">Silurus melas</name>
    <dbReference type="NCBI Taxonomy" id="219545"/>
    <lineage>
        <taxon>Eukaryota</taxon>
        <taxon>Metazoa</taxon>
        <taxon>Chordata</taxon>
        <taxon>Craniata</taxon>
        <taxon>Vertebrata</taxon>
        <taxon>Euteleostomi</taxon>
        <taxon>Actinopterygii</taxon>
        <taxon>Neopterygii</taxon>
        <taxon>Teleostei</taxon>
        <taxon>Ostariophysi</taxon>
        <taxon>Siluriformes</taxon>
        <taxon>Ictaluridae</taxon>
        <taxon>Ameiurus</taxon>
    </lineage>
</organism>
<comment type="caution">
    <text evidence="2">The sequence shown here is derived from an EMBL/GenBank/DDBJ whole genome shotgun (WGS) entry which is preliminary data.</text>
</comment>
<evidence type="ECO:0000313" key="3">
    <source>
        <dbReference type="Proteomes" id="UP000593565"/>
    </source>
</evidence>
<feature type="transmembrane region" description="Helical" evidence="1">
    <location>
        <begin position="128"/>
        <end position="147"/>
    </location>
</feature>
<protein>
    <submittedName>
        <fullName evidence="2">Uncharacterized protein</fullName>
    </submittedName>
</protein>
<gene>
    <name evidence="2" type="ORF">AMELA_G00175180</name>
</gene>
<keyword evidence="1" id="KW-0812">Transmembrane</keyword>